<evidence type="ECO:0000256" key="3">
    <source>
        <dbReference type="ARBA" id="ARBA00022801"/>
    </source>
</evidence>
<evidence type="ECO:0000256" key="2">
    <source>
        <dbReference type="ARBA" id="ARBA00022723"/>
    </source>
</evidence>
<dbReference type="PROSITE" id="PS00149">
    <property type="entry name" value="SULFATASE_2"/>
    <property type="match status" value="1"/>
</dbReference>
<evidence type="ECO:0000313" key="7">
    <source>
        <dbReference type="Proteomes" id="UP000188273"/>
    </source>
</evidence>
<dbReference type="PANTHER" id="PTHR42693:SF53">
    <property type="entry name" value="ENDO-4-O-SULFATASE"/>
    <property type="match status" value="1"/>
</dbReference>
<feature type="domain" description="Sulfatase N-terminal" evidence="5">
    <location>
        <begin position="1"/>
        <end position="366"/>
    </location>
</feature>
<dbReference type="Gene3D" id="3.40.720.10">
    <property type="entry name" value="Alkaline Phosphatase, subunit A"/>
    <property type="match status" value="1"/>
</dbReference>
<keyword evidence="4" id="KW-0106">Calcium</keyword>
<keyword evidence="3 6" id="KW-0378">Hydrolase</keyword>
<evidence type="ECO:0000259" key="5">
    <source>
        <dbReference type="Pfam" id="PF00884"/>
    </source>
</evidence>
<dbReference type="Pfam" id="PF00884">
    <property type="entry name" value="Sulfatase"/>
    <property type="match status" value="1"/>
</dbReference>
<dbReference type="GO" id="GO:0046872">
    <property type="term" value="F:metal ion binding"/>
    <property type="evidence" value="ECO:0007669"/>
    <property type="project" value="UniProtKB-KW"/>
</dbReference>
<dbReference type="EC" id="3.1.6.1" evidence="6"/>
<proteinExistence type="inferred from homology"/>
<gene>
    <name evidence="6" type="primary">atsA_30</name>
    <name evidence="6" type="ORF">L21SP3_02132</name>
</gene>
<dbReference type="InterPro" id="IPR024607">
    <property type="entry name" value="Sulfatase_CS"/>
</dbReference>
<comment type="similarity">
    <text evidence="1">Belongs to the sulfatase family.</text>
</comment>
<name>A0A1Q2HST9_9BACT</name>
<keyword evidence="7" id="KW-1185">Reference proteome</keyword>
<dbReference type="KEGG" id="pbu:L21SP3_02132"/>
<organism evidence="6 7">
    <name type="scientific">Sedimentisphaera cyanobacteriorum</name>
    <dbReference type="NCBI Taxonomy" id="1940790"/>
    <lineage>
        <taxon>Bacteria</taxon>
        <taxon>Pseudomonadati</taxon>
        <taxon>Planctomycetota</taxon>
        <taxon>Phycisphaerae</taxon>
        <taxon>Sedimentisphaerales</taxon>
        <taxon>Sedimentisphaeraceae</taxon>
        <taxon>Sedimentisphaera</taxon>
    </lineage>
</organism>
<reference evidence="7" key="1">
    <citation type="submission" date="2017-02" db="EMBL/GenBank/DDBJ databases">
        <title>Comparative genomics and description of representatives of a novel lineage of planctomycetes thriving in anoxic sediments.</title>
        <authorList>
            <person name="Spring S."/>
            <person name="Bunk B."/>
            <person name="Sproer C."/>
            <person name="Klenk H.-P."/>
        </authorList>
    </citation>
    <scope>NUCLEOTIDE SEQUENCE [LARGE SCALE GENOMIC DNA]</scope>
    <source>
        <strain evidence="7">L21-RPul-D3</strain>
    </source>
</reference>
<keyword evidence="2" id="KW-0479">Metal-binding</keyword>
<dbReference type="STRING" id="1940790.L21SP3_02132"/>
<dbReference type="InterPro" id="IPR017850">
    <property type="entry name" value="Alkaline_phosphatase_core_sf"/>
</dbReference>
<protein>
    <submittedName>
        <fullName evidence="6">Arylsulfatase</fullName>
        <ecNumber evidence="6">3.1.6.1</ecNumber>
    </submittedName>
</protein>
<dbReference type="AlphaFoldDB" id="A0A1Q2HST9"/>
<dbReference type="InterPro" id="IPR000917">
    <property type="entry name" value="Sulfatase_N"/>
</dbReference>
<dbReference type="InterPro" id="IPR050738">
    <property type="entry name" value="Sulfatase"/>
</dbReference>
<dbReference type="Proteomes" id="UP000188273">
    <property type="component" value="Chromosome"/>
</dbReference>
<accession>A0A1Q2HST9</accession>
<sequence length="475" mass="53930">MRFTQHYSSGRCWPSRACLLTGYYAQHIRRDSLPGIKKGKRPSWAPTAPHFFKNGGYKSYHSGKWHIDGSPEQGGFDRSWGSHNNGCDWDRFFDSKPWQEDDLKAPAQKGEQYYSTTAIADHAIACLKLHQEKHPDSPFFQYMAFYSPHFPLQALQKDIDSYQGVYRKGWDAVRQERLERMKKMGIVNCGLSEREPNIIPHWNMSEKGLKQKIDEGEAAYAVAWDTLTEQEKEFQAKKMSIHAAMITRMDIEIGRVIRQLKKMGAYENTLILFASDNGASAEQFIRGDGHNPDAPLGSAESYLCLGPGWSTAANTPFRLHKHWNHEGGISSPFIAHWPNGIKNTGELRDDPSHFIDVLPTCMDAAGLKFPEKTEGGKNVPKRLGKSLLPAFKKNGAVKHNCLWWAHSSNRALRKGDWKISARRASNGQTGPWELYNLKFDRCEMNNLASKHPDKVNQLASKWHEIAEGFKKDLSG</sequence>
<dbReference type="OrthoDB" id="9783154at2"/>
<dbReference type="EMBL" id="CP019633">
    <property type="protein sequence ID" value="AQQ10303.1"/>
    <property type="molecule type" value="Genomic_DNA"/>
</dbReference>
<dbReference type="PANTHER" id="PTHR42693">
    <property type="entry name" value="ARYLSULFATASE FAMILY MEMBER"/>
    <property type="match status" value="1"/>
</dbReference>
<evidence type="ECO:0000256" key="4">
    <source>
        <dbReference type="ARBA" id="ARBA00022837"/>
    </source>
</evidence>
<evidence type="ECO:0000313" key="6">
    <source>
        <dbReference type="EMBL" id="AQQ10303.1"/>
    </source>
</evidence>
<dbReference type="Gene3D" id="3.30.1120.10">
    <property type="match status" value="1"/>
</dbReference>
<evidence type="ECO:0000256" key="1">
    <source>
        <dbReference type="ARBA" id="ARBA00008779"/>
    </source>
</evidence>
<dbReference type="SUPFAM" id="SSF53649">
    <property type="entry name" value="Alkaline phosphatase-like"/>
    <property type="match status" value="1"/>
</dbReference>
<dbReference type="GO" id="GO:0004065">
    <property type="term" value="F:arylsulfatase activity"/>
    <property type="evidence" value="ECO:0007669"/>
    <property type="project" value="UniProtKB-EC"/>
</dbReference>